<reference evidence="2" key="1">
    <citation type="submission" date="2007-07" db="EMBL/GenBank/DDBJ databases">
        <title>PCAP assembly of the Caenorhabditis remanei genome.</title>
        <authorList>
            <consortium name="The Caenorhabditis remanei Sequencing Consortium"/>
            <person name="Wilson R.K."/>
        </authorList>
    </citation>
    <scope>NUCLEOTIDE SEQUENCE [LARGE SCALE GENOMIC DNA]</scope>
    <source>
        <strain evidence="2">PB4641</strain>
    </source>
</reference>
<dbReference type="OMA" id="CANTHKA"/>
<dbReference type="EMBL" id="DS268444">
    <property type="protein sequence ID" value="EFP01643.1"/>
    <property type="molecule type" value="Genomic_DNA"/>
</dbReference>
<dbReference type="OrthoDB" id="5895706at2759"/>
<evidence type="ECO:0000256" key="1">
    <source>
        <dbReference type="SAM" id="MobiDB-lite"/>
    </source>
</evidence>
<gene>
    <name evidence="2" type="ORF">CRE_23466</name>
</gene>
<dbReference type="InParanoid" id="E3MGV6"/>
<sequence>MSTAQTNAQVAALNDTMSSLTATPTYNESREEYLRKKREEHVPPTAAKAKLDSRFLYGETTLILHMCFDCRRLSRNTMVETIGETHQRVGVILCNVCANTHKAGMFSKFYNFDLHNMKRKPARQGLEEGEPAPKKLALDPSSTL</sequence>
<evidence type="ECO:0000313" key="2">
    <source>
        <dbReference type="EMBL" id="EFP01643.1"/>
    </source>
</evidence>
<organism evidence="3">
    <name type="scientific">Caenorhabditis remanei</name>
    <name type="common">Caenorhabditis vulgaris</name>
    <dbReference type="NCBI Taxonomy" id="31234"/>
    <lineage>
        <taxon>Eukaryota</taxon>
        <taxon>Metazoa</taxon>
        <taxon>Ecdysozoa</taxon>
        <taxon>Nematoda</taxon>
        <taxon>Chromadorea</taxon>
        <taxon>Rhabditida</taxon>
        <taxon>Rhabditina</taxon>
        <taxon>Rhabditomorpha</taxon>
        <taxon>Rhabditoidea</taxon>
        <taxon>Rhabditidae</taxon>
        <taxon>Peloderinae</taxon>
        <taxon>Caenorhabditis</taxon>
    </lineage>
</organism>
<accession>E3MGV6</accession>
<dbReference type="HOGENOM" id="CLU_138760_2_0_1"/>
<evidence type="ECO:0000313" key="3">
    <source>
        <dbReference type="Proteomes" id="UP000008281"/>
    </source>
</evidence>
<keyword evidence="3" id="KW-1185">Reference proteome</keyword>
<protein>
    <submittedName>
        <fullName evidence="2">Uncharacterized protein</fullName>
    </submittedName>
</protein>
<name>E3MGV6_CAERE</name>
<dbReference type="Proteomes" id="UP000008281">
    <property type="component" value="Unassembled WGS sequence"/>
</dbReference>
<dbReference type="AlphaFoldDB" id="E3MGV6"/>
<feature type="region of interest" description="Disordered" evidence="1">
    <location>
        <begin position="122"/>
        <end position="144"/>
    </location>
</feature>
<proteinExistence type="predicted"/>